<name>A0AAE0J0D6_9PEZI</name>
<comment type="caution">
    <text evidence="2">The sequence shown here is derived from an EMBL/GenBank/DDBJ whole genome shotgun (WGS) entry which is preliminary data.</text>
</comment>
<feature type="region of interest" description="Disordered" evidence="1">
    <location>
        <begin position="1"/>
        <end position="95"/>
    </location>
</feature>
<feature type="compositionally biased region" description="Low complexity" evidence="1">
    <location>
        <begin position="334"/>
        <end position="348"/>
    </location>
</feature>
<accession>A0AAE0J0D6</accession>
<evidence type="ECO:0000313" key="2">
    <source>
        <dbReference type="EMBL" id="KAK3334603.1"/>
    </source>
</evidence>
<protein>
    <submittedName>
        <fullName evidence="2">Uncharacterized protein</fullName>
    </submittedName>
</protein>
<keyword evidence="3" id="KW-1185">Reference proteome</keyword>
<dbReference type="RefSeq" id="XP_062676769.1">
    <property type="nucleotide sequence ID" value="XM_062829007.1"/>
</dbReference>
<feature type="compositionally biased region" description="Basic and acidic residues" evidence="1">
    <location>
        <begin position="22"/>
        <end position="31"/>
    </location>
</feature>
<evidence type="ECO:0000313" key="3">
    <source>
        <dbReference type="Proteomes" id="UP001278500"/>
    </source>
</evidence>
<sequence>MDAFNSRPAAPNLQVPQFEGTPAHRDARSDHTMPNNINEGAIQLADRAPNSAYDTPSIGHSRGRIPSIHRTHSHSTLDDLSCPNKNSTGGSPTLDEWELNLFNRLSQIVHGPGDPGPIGQPSGSLPVLAEGGQDGEVAPVATEPALLEAVVLPKTNSALSRGDPQHPSPQPVARCSEPLELEVHLFSLPYPSLQPRDWDERGYPILNNKAPSQPGLRQTGLPQAALPQPALPEPGYFEEIFAEPDHAEPDHAEPDHAQPTPSDSPHQEQSPADLFADEVLLEPGPTYSEMFPEPSPTEPSLPMAAQVEPSLSMSAHQEHAATASPEYVPAEVTSSELASAEPASAEPSSSERVREPIIIKAKCQFSGCDAKA</sequence>
<reference evidence="2" key="1">
    <citation type="journal article" date="2023" name="Mol. Phylogenet. Evol.">
        <title>Genome-scale phylogeny and comparative genomics of the fungal order Sordariales.</title>
        <authorList>
            <person name="Hensen N."/>
            <person name="Bonometti L."/>
            <person name="Westerberg I."/>
            <person name="Brannstrom I.O."/>
            <person name="Guillou S."/>
            <person name="Cros-Aarteil S."/>
            <person name="Calhoun S."/>
            <person name="Haridas S."/>
            <person name="Kuo A."/>
            <person name="Mondo S."/>
            <person name="Pangilinan J."/>
            <person name="Riley R."/>
            <person name="LaButti K."/>
            <person name="Andreopoulos B."/>
            <person name="Lipzen A."/>
            <person name="Chen C."/>
            <person name="Yan M."/>
            <person name="Daum C."/>
            <person name="Ng V."/>
            <person name="Clum A."/>
            <person name="Steindorff A."/>
            <person name="Ohm R.A."/>
            <person name="Martin F."/>
            <person name="Silar P."/>
            <person name="Natvig D.O."/>
            <person name="Lalanne C."/>
            <person name="Gautier V."/>
            <person name="Ament-Velasquez S.L."/>
            <person name="Kruys A."/>
            <person name="Hutchinson M.I."/>
            <person name="Powell A.J."/>
            <person name="Barry K."/>
            <person name="Miller A.N."/>
            <person name="Grigoriev I.V."/>
            <person name="Debuchy R."/>
            <person name="Gladieux P."/>
            <person name="Hiltunen Thoren M."/>
            <person name="Johannesson H."/>
        </authorList>
    </citation>
    <scope>NUCLEOTIDE SEQUENCE</scope>
    <source>
        <strain evidence="2">CBS 560.94</strain>
    </source>
</reference>
<dbReference type="Proteomes" id="UP001278500">
    <property type="component" value="Unassembled WGS sequence"/>
</dbReference>
<feature type="region of interest" description="Disordered" evidence="1">
    <location>
        <begin position="108"/>
        <end position="131"/>
    </location>
</feature>
<organism evidence="2 3">
    <name type="scientific">Neurospora tetraspora</name>
    <dbReference type="NCBI Taxonomy" id="94610"/>
    <lineage>
        <taxon>Eukaryota</taxon>
        <taxon>Fungi</taxon>
        <taxon>Dikarya</taxon>
        <taxon>Ascomycota</taxon>
        <taxon>Pezizomycotina</taxon>
        <taxon>Sordariomycetes</taxon>
        <taxon>Sordariomycetidae</taxon>
        <taxon>Sordariales</taxon>
        <taxon>Sordariaceae</taxon>
        <taxon>Neurospora</taxon>
    </lineage>
</organism>
<proteinExistence type="predicted"/>
<feature type="compositionally biased region" description="Polar residues" evidence="1">
    <location>
        <begin position="259"/>
        <end position="270"/>
    </location>
</feature>
<reference evidence="2" key="2">
    <citation type="submission" date="2023-06" db="EMBL/GenBank/DDBJ databases">
        <authorList>
            <consortium name="Lawrence Berkeley National Laboratory"/>
            <person name="Haridas S."/>
            <person name="Hensen N."/>
            <person name="Bonometti L."/>
            <person name="Westerberg I."/>
            <person name="Brannstrom I.O."/>
            <person name="Guillou S."/>
            <person name="Cros-Aarteil S."/>
            <person name="Calhoun S."/>
            <person name="Kuo A."/>
            <person name="Mondo S."/>
            <person name="Pangilinan J."/>
            <person name="Riley R."/>
            <person name="Labutti K."/>
            <person name="Andreopoulos B."/>
            <person name="Lipzen A."/>
            <person name="Chen C."/>
            <person name="Yanf M."/>
            <person name="Daum C."/>
            <person name="Ng V."/>
            <person name="Clum A."/>
            <person name="Steindorff A."/>
            <person name="Ohm R."/>
            <person name="Martin F."/>
            <person name="Silar P."/>
            <person name="Natvig D."/>
            <person name="Lalanne C."/>
            <person name="Gautier V."/>
            <person name="Ament-Velasquez S.L."/>
            <person name="Kruys A."/>
            <person name="Hutchinson M.I."/>
            <person name="Powell A.J."/>
            <person name="Barry K."/>
            <person name="Miller A.N."/>
            <person name="Grigoriev I.V."/>
            <person name="Debuchy R."/>
            <person name="Gladieux P."/>
            <person name="Thoren M.H."/>
            <person name="Johannesson H."/>
        </authorList>
    </citation>
    <scope>NUCLEOTIDE SEQUENCE</scope>
    <source>
        <strain evidence="2">CBS 560.94</strain>
    </source>
</reference>
<feature type="compositionally biased region" description="Basic and acidic residues" evidence="1">
    <location>
        <begin position="243"/>
        <end position="256"/>
    </location>
</feature>
<feature type="compositionally biased region" description="Basic residues" evidence="1">
    <location>
        <begin position="61"/>
        <end position="73"/>
    </location>
</feature>
<feature type="region of interest" description="Disordered" evidence="1">
    <location>
        <begin position="190"/>
        <end position="356"/>
    </location>
</feature>
<gene>
    <name evidence="2" type="ORF">B0H65DRAFT_534607</name>
</gene>
<dbReference type="GeneID" id="87866161"/>
<dbReference type="EMBL" id="JAUEPP010000010">
    <property type="protein sequence ID" value="KAK3334603.1"/>
    <property type="molecule type" value="Genomic_DNA"/>
</dbReference>
<dbReference type="AlphaFoldDB" id="A0AAE0J0D6"/>
<evidence type="ECO:0000256" key="1">
    <source>
        <dbReference type="SAM" id="MobiDB-lite"/>
    </source>
</evidence>